<keyword evidence="2 6" id="KW-0812">Transmembrane</keyword>
<keyword evidence="3 6" id="KW-1133">Transmembrane helix</keyword>
<gene>
    <name evidence="7" type="ORF">OFUS_LOCUS583</name>
</gene>
<feature type="transmembrane region" description="Helical" evidence="6">
    <location>
        <begin position="12"/>
        <end position="31"/>
    </location>
</feature>
<evidence type="ECO:0000256" key="4">
    <source>
        <dbReference type="ARBA" id="ARBA00023136"/>
    </source>
</evidence>
<dbReference type="EMBL" id="CAIIXF020000001">
    <property type="protein sequence ID" value="CAH1772901.1"/>
    <property type="molecule type" value="Genomic_DNA"/>
</dbReference>
<dbReference type="InterPro" id="IPR018499">
    <property type="entry name" value="Tetraspanin/Peripherin"/>
</dbReference>
<accession>A0A8J1UXV6</accession>
<organism evidence="7 8">
    <name type="scientific">Owenia fusiformis</name>
    <name type="common">Polychaete worm</name>
    <dbReference type="NCBI Taxonomy" id="6347"/>
    <lineage>
        <taxon>Eukaryota</taxon>
        <taxon>Metazoa</taxon>
        <taxon>Spiralia</taxon>
        <taxon>Lophotrochozoa</taxon>
        <taxon>Annelida</taxon>
        <taxon>Polychaeta</taxon>
        <taxon>Sedentaria</taxon>
        <taxon>Canalipalpata</taxon>
        <taxon>Sabellida</taxon>
        <taxon>Oweniida</taxon>
        <taxon>Oweniidae</taxon>
        <taxon>Owenia</taxon>
    </lineage>
</organism>
<evidence type="ECO:0000313" key="8">
    <source>
        <dbReference type="Proteomes" id="UP000749559"/>
    </source>
</evidence>
<dbReference type="OrthoDB" id="5845060at2759"/>
<protein>
    <submittedName>
        <fullName evidence="7">Uncharacterized protein</fullName>
    </submittedName>
</protein>
<evidence type="ECO:0000313" key="7">
    <source>
        <dbReference type="EMBL" id="CAH1772901.1"/>
    </source>
</evidence>
<comment type="subcellular location">
    <subcellularLocation>
        <location evidence="1">Membrane</location>
        <topology evidence="1">Multi-pass membrane protein</topology>
    </subcellularLocation>
</comment>
<sequence>MGITDCTCSRVFLMCLNIAYIIVALLILIIAGTQYKAAGELGAIGVIVGIIVCGVFLLGISSVGLIGAITENTKILFCNMFLLGFVFIIMFIVSCACLAVGDNGIKMIAETGWQHASNQAKSNVQFNFECCGFENASLGVNDPSGMGHPGCDAISCCTVKQVLSKASCCTGSPFTADPPCPCKTTCYERLRKTMHYATLAAGGTGLFFSFTLLIGILVLGCKFKRMKEEGTLESAYLNPKSETPGDNTNSQPSFKDDVGTGSGYDQFE</sequence>
<feature type="compositionally biased region" description="Polar residues" evidence="5">
    <location>
        <begin position="240"/>
        <end position="253"/>
    </location>
</feature>
<evidence type="ECO:0000256" key="3">
    <source>
        <dbReference type="ARBA" id="ARBA00022989"/>
    </source>
</evidence>
<evidence type="ECO:0000256" key="5">
    <source>
        <dbReference type="SAM" id="MobiDB-lite"/>
    </source>
</evidence>
<keyword evidence="4 6" id="KW-0472">Membrane</keyword>
<dbReference type="GO" id="GO:0016020">
    <property type="term" value="C:membrane"/>
    <property type="evidence" value="ECO:0007669"/>
    <property type="project" value="UniProtKB-SubCell"/>
</dbReference>
<evidence type="ECO:0000256" key="6">
    <source>
        <dbReference type="SAM" id="Phobius"/>
    </source>
</evidence>
<feature type="region of interest" description="Disordered" evidence="5">
    <location>
        <begin position="234"/>
        <end position="268"/>
    </location>
</feature>
<name>A0A8J1UXV6_OWEFU</name>
<evidence type="ECO:0000256" key="2">
    <source>
        <dbReference type="ARBA" id="ARBA00022692"/>
    </source>
</evidence>
<dbReference type="AlphaFoldDB" id="A0A8J1UXV6"/>
<dbReference type="Pfam" id="PF00335">
    <property type="entry name" value="Tetraspanin"/>
    <property type="match status" value="1"/>
</dbReference>
<comment type="caution">
    <text evidence="7">The sequence shown here is derived from an EMBL/GenBank/DDBJ whole genome shotgun (WGS) entry which is preliminary data.</text>
</comment>
<keyword evidence="8" id="KW-1185">Reference proteome</keyword>
<feature type="transmembrane region" description="Helical" evidence="6">
    <location>
        <begin position="196"/>
        <end position="219"/>
    </location>
</feature>
<feature type="transmembrane region" description="Helical" evidence="6">
    <location>
        <begin position="81"/>
        <end position="101"/>
    </location>
</feature>
<evidence type="ECO:0000256" key="1">
    <source>
        <dbReference type="ARBA" id="ARBA00004141"/>
    </source>
</evidence>
<feature type="transmembrane region" description="Helical" evidence="6">
    <location>
        <begin position="43"/>
        <end position="69"/>
    </location>
</feature>
<reference evidence="7" key="1">
    <citation type="submission" date="2022-03" db="EMBL/GenBank/DDBJ databases">
        <authorList>
            <person name="Martin C."/>
        </authorList>
    </citation>
    <scope>NUCLEOTIDE SEQUENCE</scope>
</reference>
<dbReference type="Proteomes" id="UP000749559">
    <property type="component" value="Unassembled WGS sequence"/>
</dbReference>
<proteinExistence type="predicted"/>